<dbReference type="RefSeq" id="WP_328856971.1">
    <property type="nucleotide sequence ID" value="NZ_CP108021.1"/>
</dbReference>
<accession>A0AAU4K053</accession>
<proteinExistence type="predicted"/>
<keyword evidence="1" id="KW-0812">Transmembrane</keyword>
<protein>
    <submittedName>
        <fullName evidence="2">DUF1772 domain-containing protein</fullName>
    </submittedName>
</protein>
<keyword evidence="3" id="KW-1185">Reference proteome</keyword>
<keyword evidence="1" id="KW-1133">Transmembrane helix</keyword>
<dbReference type="InterPro" id="IPR013901">
    <property type="entry name" value="Anthrone_oxy"/>
</dbReference>
<gene>
    <name evidence="2" type="ORF">OG579_17455</name>
</gene>
<reference evidence="2 3" key="1">
    <citation type="submission" date="2022-10" db="EMBL/GenBank/DDBJ databases">
        <title>The complete genomes of actinobacterial strains from the NBC collection.</title>
        <authorList>
            <person name="Joergensen T.S."/>
            <person name="Alvarez Arevalo M."/>
            <person name="Sterndorff E.B."/>
            <person name="Faurdal D."/>
            <person name="Vuksanovic O."/>
            <person name="Mourched A.-S."/>
            <person name="Charusanti P."/>
            <person name="Shaw S."/>
            <person name="Blin K."/>
            <person name="Weber T."/>
        </authorList>
    </citation>
    <scope>NUCLEOTIDE SEQUENCE [LARGE SCALE GENOMIC DNA]</scope>
    <source>
        <strain evidence="2 3">NBC_00319</strain>
    </source>
</reference>
<dbReference type="Proteomes" id="UP001432128">
    <property type="component" value="Chromosome"/>
</dbReference>
<dbReference type="EMBL" id="CP108021">
    <property type="protein sequence ID" value="WUM19472.1"/>
    <property type="molecule type" value="Genomic_DNA"/>
</dbReference>
<dbReference type="Pfam" id="PF08592">
    <property type="entry name" value="Anthrone_oxy"/>
    <property type="match status" value="1"/>
</dbReference>
<dbReference type="KEGG" id="whr:OG579_17455"/>
<evidence type="ECO:0000256" key="1">
    <source>
        <dbReference type="SAM" id="Phobius"/>
    </source>
</evidence>
<feature type="transmembrane region" description="Helical" evidence="1">
    <location>
        <begin position="84"/>
        <end position="107"/>
    </location>
</feature>
<name>A0AAU4K053_9NOCA</name>
<sequence length="159" mass="16431">MATSARVTDALLVLGVTTSGLVAGLFCAFAYAVMPGLHRTDDRTLVTAMQKINVAIVNPVFLLLFFGGLVVAAAAAWLSRGQSIGPWAIAAAVLYLAGLIITIAANIPLNDRLAAASGIDADSARAAFETAWVRWNIVRAVLHTAGFVVLATGLVAGRA</sequence>
<keyword evidence="1" id="KW-0472">Membrane</keyword>
<dbReference type="AlphaFoldDB" id="A0AAU4K053"/>
<evidence type="ECO:0000313" key="3">
    <source>
        <dbReference type="Proteomes" id="UP001432128"/>
    </source>
</evidence>
<feature type="transmembrane region" description="Helical" evidence="1">
    <location>
        <begin position="55"/>
        <end position="78"/>
    </location>
</feature>
<evidence type="ECO:0000313" key="2">
    <source>
        <dbReference type="EMBL" id="WUM19472.1"/>
    </source>
</evidence>
<feature type="transmembrane region" description="Helical" evidence="1">
    <location>
        <begin position="12"/>
        <end position="34"/>
    </location>
</feature>
<organism evidence="2 3">
    <name type="scientific">Williamsia herbipolensis</name>
    <dbReference type="NCBI Taxonomy" id="1603258"/>
    <lineage>
        <taxon>Bacteria</taxon>
        <taxon>Bacillati</taxon>
        <taxon>Actinomycetota</taxon>
        <taxon>Actinomycetes</taxon>
        <taxon>Mycobacteriales</taxon>
        <taxon>Nocardiaceae</taxon>
        <taxon>Williamsia</taxon>
    </lineage>
</organism>